<organism evidence="5 6">
    <name type="scientific">Dracunculus medinensis</name>
    <name type="common">Guinea worm</name>
    <dbReference type="NCBI Taxonomy" id="318479"/>
    <lineage>
        <taxon>Eukaryota</taxon>
        <taxon>Metazoa</taxon>
        <taxon>Ecdysozoa</taxon>
        <taxon>Nematoda</taxon>
        <taxon>Chromadorea</taxon>
        <taxon>Rhabditida</taxon>
        <taxon>Spirurina</taxon>
        <taxon>Dracunculoidea</taxon>
        <taxon>Dracunculidae</taxon>
        <taxon>Dracunculus</taxon>
    </lineage>
</organism>
<protein>
    <recommendedName>
        <fullName evidence="4">Kazal-like domain-containing protein</fullName>
    </recommendedName>
</protein>
<accession>A0A3P7PPP3</accession>
<evidence type="ECO:0000313" key="6">
    <source>
        <dbReference type="Proteomes" id="UP000274756"/>
    </source>
</evidence>
<dbReference type="Proteomes" id="UP000274756">
    <property type="component" value="Unassembled WGS sequence"/>
</dbReference>
<dbReference type="PANTHER" id="PTHR10913">
    <property type="entry name" value="FOLLISTATIN-RELATED"/>
    <property type="match status" value="1"/>
</dbReference>
<dbReference type="OrthoDB" id="126772at2759"/>
<dbReference type="PANTHER" id="PTHR10913:SF45">
    <property type="entry name" value="FOLLISTATIN, ISOFORM A-RELATED"/>
    <property type="match status" value="1"/>
</dbReference>
<evidence type="ECO:0000256" key="3">
    <source>
        <dbReference type="ARBA" id="ARBA00023157"/>
    </source>
</evidence>
<gene>
    <name evidence="5" type="ORF">DME_LOCUS6368</name>
</gene>
<keyword evidence="1" id="KW-0646">Protease inhibitor</keyword>
<keyword evidence="6" id="KW-1185">Reference proteome</keyword>
<dbReference type="AlphaFoldDB" id="A0A3P7PPP3"/>
<evidence type="ECO:0000256" key="1">
    <source>
        <dbReference type="ARBA" id="ARBA00022690"/>
    </source>
</evidence>
<keyword evidence="3" id="KW-1015">Disulfide bond</keyword>
<dbReference type="STRING" id="318479.A0A3P7PPP3"/>
<feature type="domain" description="Kazal-like" evidence="4">
    <location>
        <begin position="18"/>
        <end position="73"/>
    </location>
</feature>
<evidence type="ECO:0000313" key="5">
    <source>
        <dbReference type="EMBL" id="VDN56395.1"/>
    </source>
</evidence>
<evidence type="ECO:0000259" key="4">
    <source>
        <dbReference type="PROSITE" id="PS51465"/>
    </source>
</evidence>
<feature type="domain" description="Kazal-like" evidence="4">
    <location>
        <begin position="129"/>
        <end position="187"/>
    </location>
</feature>
<dbReference type="SUPFAM" id="SSF100895">
    <property type="entry name" value="Kazal-type serine protease inhibitors"/>
    <property type="match status" value="2"/>
</dbReference>
<dbReference type="GO" id="GO:0005576">
    <property type="term" value="C:extracellular region"/>
    <property type="evidence" value="ECO:0007669"/>
    <property type="project" value="TreeGrafter"/>
</dbReference>
<dbReference type="PROSITE" id="PS51465">
    <property type="entry name" value="KAZAL_2"/>
    <property type="match status" value="2"/>
</dbReference>
<name>A0A3P7PPP3_DRAME</name>
<dbReference type="Gene3D" id="3.30.60.30">
    <property type="match status" value="2"/>
</dbReference>
<dbReference type="CDD" id="cd00104">
    <property type="entry name" value="KAZAL_FS"/>
    <property type="match status" value="2"/>
</dbReference>
<dbReference type="SMART" id="SM00280">
    <property type="entry name" value="KAZAL"/>
    <property type="match status" value="2"/>
</dbReference>
<keyword evidence="2" id="KW-0722">Serine protease inhibitor</keyword>
<proteinExistence type="predicted"/>
<dbReference type="Pfam" id="PF07648">
    <property type="entry name" value="Kazal_2"/>
    <property type="match status" value="2"/>
</dbReference>
<dbReference type="EMBL" id="UYYG01001155">
    <property type="protein sequence ID" value="VDN56395.1"/>
    <property type="molecule type" value="Genomic_DNA"/>
</dbReference>
<dbReference type="InterPro" id="IPR036058">
    <property type="entry name" value="Kazal_dom_sf"/>
</dbReference>
<dbReference type="InterPro" id="IPR050653">
    <property type="entry name" value="Prot_Inhib_GrowthFact_Antg"/>
</dbReference>
<reference evidence="5 6" key="1">
    <citation type="submission" date="2018-11" db="EMBL/GenBank/DDBJ databases">
        <authorList>
            <consortium name="Pathogen Informatics"/>
        </authorList>
    </citation>
    <scope>NUCLEOTIDE SEQUENCE [LARGE SCALE GENOMIC DNA]</scope>
</reference>
<sequence length="221" mass="25303">MAAKEGRMLTIAPDEVCGINPCNKNCSTEYEPICSSNFITYPNRCVFEKAQCKQKNLELLYNAFISILGECRDCFSNSCPEPSENEPDLNFVCDQAGENKTKCEFEMLRCIYEKKFGYNITIAYVSTIFLEGRCCPAEEDCPTDFQPVCDSNGITHKNRCKFNVYQCRAKKILKMAVEFVKNWACDDKRPSIAKALIGILRSLYTLYFIYATKIFIFRNVS</sequence>
<evidence type="ECO:0000256" key="2">
    <source>
        <dbReference type="ARBA" id="ARBA00022900"/>
    </source>
</evidence>
<dbReference type="InterPro" id="IPR002350">
    <property type="entry name" value="Kazal_dom"/>
</dbReference>